<protein>
    <recommendedName>
        <fullName evidence="4">RING-type domain-containing protein</fullName>
    </recommendedName>
</protein>
<dbReference type="SUPFAM" id="SSF57850">
    <property type="entry name" value="RING/U-box"/>
    <property type="match status" value="1"/>
</dbReference>
<dbReference type="PROSITE" id="PS50089">
    <property type="entry name" value="ZF_RING_2"/>
    <property type="match status" value="1"/>
</dbReference>
<dbReference type="Proteomes" id="UP000266841">
    <property type="component" value="Unassembled WGS sequence"/>
</dbReference>
<feature type="domain" description="RING-type" evidence="4">
    <location>
        <begin position="161"/>
        <end position="207"/>
    </location>
</feature>
<name>K0RQJ2_THAOC</name>
<dbReference type="InterPro" id="IPR006597">
    <property type="entry name" value="Sel1-like"/>
</dbReference>
<evidence type="ECO:0000256" key="3">
    <source>
        <dbReference type="SAM" id="MobiDB-lite"/>
    </source>
</evidence>
<dbReference type="InterPro" id="IPR001841">
    <property type="entry name" value="Znf_RING"/>
</dbReference>
<dbReference type="EMBL" id="AGNL01032545">
    <property type="protein sequence ID" value="EJK56043.1"/>
    <property type="molecule type" value="Genomic_DNA"/>
</dbReference>
<gene>
    <name evidence="5" type="ORF">THAOC_24137</name>
</gene>
<dbReference type="Gene3D" id="1.25.40.10">
    <property type="entry name" value="Tetratricopeptide repeat domain"/>
    <property type="match status" value="1"/>
</dbReference>
<feature type="region of interest" description="Disordered" evidence="3">
    <location>
        <begin position="1"/>
        <end position="31"/>
    </location>
</feature>
<keyword evidence="2" id="KW-0862">Zinc</keyword>
<evidence type="ECO:0000256" key="1">
    <source>
        <dbReference type="ARBA" id="ARBA00038101"/>
    </source>
</evidence>
<sequence>MDARGARESMDAAKRSVSTARKWAESSAASLERARKRLAEIREEVDRCERQAGDASSSLEEAQRYLKDLERRHEVIDVDEETTQQRKKRRLSHDGGTSITPPTIPEAAAEEGLVLRPSMSGVAAAARAGGSDEPADLGGAAGTLHQRLMASGHERPEGDRCPICFDLIELPMKKHSKINVCCMKLVCNGCRLAARRRGMNGRCPFCRTATPTDDASELAMIQRRVEKRDAEAIAHLGYKYYYGKLGLTKDVSRAIELWTEAAELGSVNAHSELGHTYYCGNDAEEDKPRGIHHWQLAAMKGHVSSRNNLGCTEHDNGNYQLALQHLMISAKMGLKWSVNVIKKRFKEGRATKEQYAEALQGYRDAMEEMKSPQREEAKRAGI</sequence>
<dbReference type="GO" id="GO:0008270">
    <property type="term" value="F:zinc ion binding"/>
    <property type="evidence" value="ECO:0007669"/>
    <property type="project" value="UniProtKB-KW"/>
</dbReference>
<dbReference type="SMART" id="SM00671">
    <property type="entry name" value="SEL1"/>
    <property type="match status" value="3"/>
</dbReference>
<reference evidence="5 6" key="1">
    <citation type="journal article" date="2012" name="Genome Biol.">
        <title>Genome and low-iron response of an oceanic diatom adapted to chronic iron limitation.</title>
        <authorList>
            <person name="Lommer M."/>
            <person name="Specht M."/>
            <person name="Roy A.S."/>
            <person name="Kraemer L."/>
            <person name="Andreson R."/>
            <person name="Gutowska M.A."/>
            <person name="Wolf J."/>
            <person name="Bergner S.V."/>
            <person name="Schilhabel M.B."/>
            <person name="Klostermeier U.C."/>
            <person name="Beiko R.G."/>
            <person name="Rosenstiel P."/>
            <person name="Hippler M."/>
            <person name="Laroche J."/>
        </authorList>
    </citation>
    <scope>NUCLEOTIDE SEQUENCE [LARGE SCALE GENOMIC DNA]</scope>
    <source>
        <strain evidence="5 6">CCMP1005</strain>
    </source>
</reference>
<organism evidence="5 6">
    <name type="scientific">Thalassiosira oceanica</name>
    <name type="common">Marine diatom</name>
    <dbReference type="NCBI Taxonomy" id="159749"/>
    <lineage>
        <taxon>Eukaryota</taxon>
        <taxon>Sar</taxon>
        <taxon>Stramenopiles</taxon>
        <taxon>Ochrophyta</taxon>
        <taxon>Bacillariophyta</taxon>
        <taxon>Coscinodiscophyceae</taxon>
        <taxon>Thalassiosirophycidae</taxon>
        <taxon>Thalassiosirales</taxon>
        <taxon>Thalassiosiraceae</taxon>
        <taxon>Thalassiosira</taxon>
    </lineage>
</organism>
<dbReference type="InterPro" id="IPR011990">
    <property type="entry name" value="TPR-like_helical_dom_sf"/>
</dbReference>
<feature type="region of interest" description="Disordered" evidence="3">
    <location>
        <begin position="77"/>
        <end position="104"/>
    </location>
</feature>
<evidence type="ECO:0000313" key="5">
    <source>
        <dbReference type="EMBL" id="EJK56043.1"/>
    </source>
</evidence>
<dbReference type="PANTHER" id="PTHR11102:SF160">
    <property type="entry name" value="ERAD-ASSOCIATED E3 UBIQUITIN-PROTEIN LIGASE COMPONENT HRD3"/>
    <property type="match status" value="1"/>
</dbReference>
<keyword evidence="2" id="KW-0479">Metal-binding</keyword>
<evidence type="ECO:0000256" key="2">
    <source>
        <dbReference type="PROSITE-ProRule" id="PRU00175"/>
    </source>
</evidence>
<dbReference type="AlphaFoldDB" id="K0RQJ2"/>
<keyword evidence="6" id="KW-1185">Reference proteome</keyword>
<dbReference type="InterPro" id="IPR050767">
    <property type="entry name" value="Sel1_AlgK"/>
</dbReference>
<dbReference type="eggNOG" id="ENOG502S2H7">
    <property type="taxonomic scope" value="Eukaryota"/>
</dbReference>
<dbReference type="SUPFAM" id="SSF81901">
    <property type="entry name" value="HCP-like"/>
    <property type="match status" value="1"/>
</dbReference>
<dbReference type="PANTHER" id="PTHR11102">
    <property type="entry name" value="SEL-1-LIKE PROTEIN"/>
    <property type="match status" value="1"/>
</dbReference>
<accession>K0RQJ2</accession>
<comment type="similarity">
    <text evidence="1">Belongs to the sel-1 family.</text>
</comment>
<keyword evidence="2" id="KW-0863">Zinc-finger</keyword>
<evidence type="ECO:0000259" key="4">
    <source>
        <dbReference type="PROSITE" id="PS50089"/>
    </source>
</evidence>
<evidence type="ECO:0000313" key="6">
    <source>
        <dbReference type="Proteomes" id="UP000266841"/>
    </source>
</evidence>
<feature type="compositionally biased region" description="Basic and acidic residues" evidence="3">
    <location>
        <begin position="1"/>
        <end position="14"/>
    </location>
</feature>
<dbReference type="Pfam" id="PF08238">
    <property type="entry name" value="Sel1"/>
    <property type="match status" value="2"/>
</dbReference>
<proteinExistence type="inferred from homology"/>
<comment type="caution">
    <text evidence="5">The sequence shown here is derived from an EMBL/GenBank/DDBJ whole genome shotgun (WGS) entry which is preliminary data.</text>
</comment>